<dbReference type="UniPathway" id="UPA00885"/>
<gene>
    <name evidence="13" type="ORF">CONCODRAFT_80534</name>
</gene>
<evidence type="ECO:0000256" key="1">
    <source>
        <dbReference type="ARBA" id="ARBA00005032"/>
    </source>
</evidence>
<reference evidence="13 14" key="1">
    <citation type="journal article" date="2015" name="Genome Biol. Evol.">
        <title>Phylogenomic analyses indicate that early fungi evolved digesting cell walls of algal ancestors of land plants.</title>
        <authorList>
            <person name="Chang Y."/>
            <person name="Wang S."/>
            <person name="Sekimoto S."/>
            <person name="Aerts A.L."/>
            <person name="Choi C."/>
            <person name="Clum A."/>
            <person name="LaButti K.M."/>
            <person name="Lindquist E.A."/>
            <person name="Yee Ngan C."/>
            <person name="Ohm R.A."/>
            <person name="Salamov A.A."/>
            <person name="Grigoriev I.V."/>
            <person name="Spatafora J.W."/>
            <person name="Berbee M.L."/>
        </authorList>
    </citation>
    <scope>NUCLEOTIDE SEQUENCE [LARGE SCALE GENOMIC DNA]</scope>
    <source>
        <strain evidence="13 14">NRRL 28638</strain>
    </source>
</reference>
<dbReference type="OMA" id="PYLENYM"/>
<evidence type="ECO:0000256" key="10">
    <source>
        <dbReference type="PROSITE-ProRule" id="PRU10132"/>
    </source>
</evidence>
<dbReference type="GO" id="GO:0019781">
    <property type="term" value="F:NEDD8 activating enzyme activity"/>
    <property type="evidence" value="ECO:0007669"/>
    <property type="project" value="UniProtKB-UniRule"/>
</dbReference>
<dbReference type="EC" id="6.2.1.64" evidence="8 11"/>
<sequence>MENLNLINFINTRGPFTDPETMGEPSEEMLINSKILVLGAGGLGCEILKNLSLMGVKYITVIDLDTIDISNLNRQFLFRVKDVGKYKAEVAAEFVMNRIKGVQIEAIVGKIQDQPEDFYSQFQLIISGLDNIETRRWINQKLFEQTQQDPPQYTYLIDGGTEGLKGQARIMVPGITVCFECTLDLFPPKTKFPLCTLANTPRLPEHCIEWASLIHWPERRPDEKVDGDNWDHIQWLYTAAKARADAHNIEGVTLTLTQGVVKNIIPAIASTNAIVAANCCNEAFKVLTMTNPALNNYATYNGVLGVSSTVIEMEKSETCFVCSNETVKVEVSEEWTLSQLLLHFKLDPKFQAKNPSVRTASKTLYMSQPAFLEQSTRKNLELPLSELVGVGDQLSLTDPVFPNYITVDLVFKDGLVPPKEDTLD</sequence>
<dbReference type="PANTHER" id="PTHR10953:SF6">
    <property type="entry name" value="NEDD8-ACTIVATING ENZYME E1 CATALYTIC SUBUNIT"/>
    <property type="match status" value="1"/>
</dbReference>
<dbReference type="Gene3D" id="3.40.50.720">
    <property type="entry name" value="NAD(P)-binding Rossmann-like Domain"/>
    <property type="match status" value="1"/>
</dbReference>
<name>A0A137NUA7_CONC2</name>
<evidence type="ECO:0000313" key="14">
    <source>
        <dbReference type="Proteomes" id="UP000070444"/>
    </source>
</evidence>
<comment type="function">
    <text evidence="11">Catalytic subunit of the dimeric E1 enzyme, which activates NEDD8.</text>
</comment>
<dbReference type="Gene3D" id="1.10.10.520">
    <property type="entry name" value="Ubiquitin activating enzymes (Uba3). Chain: B, domain 2"/>
    <property type="match status" value="1"/>
</dbReference>
<dbReference type="FunFam" id="3.50.50.80:FF:000002">
    <property type="entry name" value="SUMO-activating enzyme subunit 2"/>
    <property type="match status" value="1"/>
</dbReference>
<keyword evidence="5 11" id="KW-0547">Nucleotide-binding</keyword>
<protein>
    <recommendedName>
        <fullName evidence="3 11">NEDD8-activating enzyme E1 catalytic subunit</fullName>
        <ecNumber evidence="8 11">6.2.1.64</ecNumber>
    </recommendedName>
</protein>
<evidence type="ECO:0000256" key="11">
    <source>
        <dbReference type="RuleBase" id="RU368009"/>
    </source>
</evidence>
<evidence type="ECO:0000256" key="9">
    <source>
        <dbReference type="ARBA" id="ARBA00024626"/>
    </source>
</evidence>
<dbReference type="Pfam" id="PF00899">
    <property type="entry name" value="ThiF"/>
    <property type="match status" value="1"/>
</dbReference>
<dbReference type="GO" id="GO:0005634">
    <property type="term" value="C:nucleus"/>
    <property type="evidence" value="ECO:0007669"/>
    <property type="project" value="TreeGrafter"/>
</dbReference>
<evidence type="ECO:0000256" key="6">
    <source>
        <dbReference type="ARBA" id="ARBA00022786"/>
    </source>
</evidence>
<dbReference type="SUPFAM" id="SSF69572">
    <property type="entry name" value="Activating enzymes of the ubiquitin-like proteins"/>
    <property type="match status" value="1"/>
</dbReference>
<dbReference type="InterPro" id="IPR035985">
    <property type="entry name" value="Ubiquitin-activating_enz"/>
</dbReference>
<dbReference type="Pfam" id="PF08825">
    <property type="entry name" value="E2_bind"/>
    <property type="match status" value="1"/>
</dbReference>
<organism evidence="13 14">
    <name type="scientific">Conidiobolus coronatus (strain ATCC 28846 / CBS 209.66 / NRRL 28638)</name>
    <name type="common">Delacroixia coronata</name>
    <dbReference type="NCBI Taxonomy" id="796925"/>
    <lineage>
        <taxon>Eukaryota</taxon>
        <taxon>Fungi</taxon>
        <taxon>Fungi incertae sedis</taxon>
        <taxon>Zoopagomycota</taxon>
        <taxon>Entomophthoromycotina</taxon>
        <taxon>Entomophthoromycetes</taxon>
        <taxon>Entomophthorales</taxon>
        <taxon>Ancylistaceae</taxon>
        <taxon>Conidiobolus</taxon>
    </lineage>
</organism>
<evidence type="ECO:0000256" key="8">
    <source>
        <dbReference type="ARBA" id="ARBA00023624"/>
    </source>
</evidence>
<dbReference type="Proteomes" id="UP000070444">
    <property type="component" value="Unassembled WGS sequence"/>
</dbReference>
<evidence type="ECO:0000313" key="13">
    <source>
        <dbReference type="EMBL" id="KXN66308.1"/>
    </source>
</evidence>
<dbReference type="GO" id="GO:0005524">
    <property type="term" value="F:ATP binding"/>
    <property type="evidence" value="ECO:0007669"/>
    <property type="project" value="UniProtKB-UniRule"/>
</dbReference>
<feature type="domain" description="E2 binding" evidence="12">
    <location>
        <begin position="329"/>
        <end position="412"/>
    </location>
</feature>
<dbReference type="EMBL" id="KQ964742">
    <property type="protein sequence ID" value="KXN66308.1"/>
    <property type="molecule type" value="Genomic_DNA"/>
</dbReference>
<dbReference type="InterPro" id="IPR000594">
    <property type="entry name" value="ThiF_NAD_FAD-bd"/>
</dbReference>
<dbReference type="FunFam" id="3.10.290.20:FF:000003">
    <property type="entry name" value="Ubiquitin-activating enzyme E1 C"/>
    <property type="match status" value="1"/>
</dbReference>
<dbReference type="InterPro" id="IPR023318">
    <property type="entry name" value="Ub_act_enz_dom_a_sf"/>
</dbReference>
<dbReference type="GO" id="GO:0005737">
    <property type="term" value="C:cytoplasm"/>
    <property type="evidence" value="ECO:0007669"/>
    <property type="project" value="TreeGrafter"/>
</dbReference>
<dbReference type="SMART" id="SM01181">
    <property type="entry name" value="E2_bind"/>
    <property type="match status" value="1"/>
</dbReference>
<dbReference type="InterPro" id="IPR045886">
    <property type="entry name" value="ThiF/MoeB/HesA"/>
</dbReference>
<dbReference type="Gene3D" id="3.10.290.20">
    <property type="entry name" value="Ubiquitin-like 2 activating enzyme e1b. Chain: B, domain 3"/>
    <property type="match status" value="1"/>
</dbReference>
<dbReference type="STRING" id="796925.A0A137NUA7"/>
<evidence type="ECO:0000259" key="12">
    <source>
        <dbReference type="SMART" id="SM01181"/>
    </source>
</evidence>
<evidence type="ECO:0000256" key="7">
    <source>
        <dbReference type="ARBA" id="ARBA00022840"/>
    </source>
</evidence>
<comment type="similarity">
    <text evidence="2 11">Belongs to the ubiquitin-activating E1 family. UBA3 subfamily.</text>
</comment>
<dbReference type="OrthoDB" id="10255449at2759"/>
<dbReference type="InterPro" id="IPR033127">
    <property type="entry name" value="UBQ-activ_enz_E1_Cys_AS"/>
</dbReference>
<accession>A0A137NUA7</accession>
<evidence type="ECO:0000256" key="5">
    <source>
        <dbReference type="ARBA" id="ARBA00022741"/>
    </source>
</evidence>
<dbReference type="PANTHER" id="PTHR10953">
    <property type="entry name" value="UBIQUITIN-ACTIVATING ENZYME E1"/>
    <property type="match status" value="1"/>
</dbReference>
<evidence type="ECO:0000256" key="2">
    <source>
        <dbReference type="ARBA" id="ARBA00006310"/>
    </source>
</evidence>
<evidence type="ECO:0000256" key="4">
    <source>
        <dbReference type="ARBA" id="ARBA00022598"/>
    </source>
</evidence>
<feature type="active site" description="Glycyl thioester intermediate" evidence="10">
    <location>
        <position position="195"/>
    </location>
</feature>
<keyword evidence="6 11" id="KW-0833">Ubl conjugation pathway</keyword>
<proteinExistence type="inferred from homology"/>
<dbReference type="FunFam" id="1.10.10.520:FF:000001">
    <property type="entry name" value="NEDD8-activating enzyme E1 catalytic subunit"/>
    <property type="match status" value="1"/>
</dbReference>
<keyword evidence="14" id="KW-1185">Reference proteome</keyword>
<dbReference type="AlphaFoldDB" id="A0A137NUA7"/>
<comment type="catalytic activity">
    <reaction evidence="9 11">
        <text>ATP + [NEDD8 protein] + [E1 NEDD8-activating enzyme]-L-cysteine = AMP + diphosphate + [E1 NEDD8-activating enzyme]-S-[NEDD8 protein]-yl-L-cysteine.</text>
        <dbReference type="EC" id="6.2.1.64"/>
    </reaction>
</comment>
<evidence type="ECO:0000256" key="3">
    <source>
        <dbReference type="ARBA" id="ARBA00015203"/>
    </source>
</evidence>
<keyword evidence="7 11" id="KW-0067">ATP-binding</keyword>
<dbReference type="InterPro" id="IPR014929">
    <property type="entry name" value="E2-binding"/>
</dbReference>
<dbReference type="PROSITE" id="PS00865">
    <property type="entry name" value="UBIQUITIN_ACTIVAT_2"/>
    <property type="match status" value="1"/>
</dbReference>
<comment type="pathway">
    <text evidence="1 11">Protein modification; protein neddylation.</text>
</comment>
<keyword evidence="4 11" id="KW-0436">Ligase</keyword>
<dbReference type="GO" id="GO:0045116">
    <property type="term" value="P:protein neddylation"/>
    <property type="evidence" value="ECO:0007669"/>
    <property type="project" value="UniProtKB-UniRule"/>
</dbReference>